<dbReference type="Proteomes" id="UP000631114">
    <property type="component" value="Unassembled WGS sequence"/>
</dbReference>
<keyword evidence="5" id="KW-1185">Reference proteome</keyword>
<accession>A0A835H1A3</accession>
<comment type="caution">
    <text evidence="4">The sequence shown here is derived from an EMBL/GenBank/DDBJ whole genome shotgun (WGS) entry which is preliminary data.</text>
</comment>
<dbReference type="EMBL" id="JADFTS010000008">
    <property type="protein sequence ID" value="KAF9591376.1"/>
    <property type="molecule type" value="Genomic_DNA"/>
</dbReference>
<feature type="repeat" description="PPR" evidence="2">
    <location>
        <begin position="22"/>
        <end position="57"/>
    </location>
</feature>
<evidence type="ECO:0000256" key="1">
    <source>
        <dbReference type="ARBA" id="ARBA00022737"/>
    </source>
</evidence>
<evidence type="ECO:0000313" key="5">
    <source>
        <dbReference type="Proteomes" id="UP000631114"/>
    </source>
</evidence>
<feature type="transmembrane region" description="Helical" evidence="3">
    <location>
        <begin position="106"/>
        <end position="125"/>
    </location>
</feature>
<keyword evidence="1" id="KW-0677">Repeat</keyword>
<gene>
    <name evidence="4" type="ORF">IFM89_004061</name>
</gene>
<reference evidence="4 5" key="1">
    <citation type="submission" date="2020-10" db="EMBL/GenBank/DDBJ databases">
        <title>The Coptis chinensis genome and diversification of protoberbering-type alkaloids.</title>
        <authorList>
            <person name="Wang B."/>
            <person name="Shu S."/>
            <person name="Song C."/>
            <person name="Liu Y."/>
        </authorList>
    </citation>
    <scope>NUCLEOTIDE SEQUENCE [LARGE SCALE GENOMIC DNA]</scope>
    <source>
        <strain evidence="4">HL-2020</strain>
        <tissue evidence="4">Leaf</tissue>
    </source>
</reference>
<evidence type="ECO:0000256" key="3">
    <source>
        <dbReference type="SAM" id="Phobius"/>
    </source>
</evidence>
<name>A0A835H1A3_9MAGN</name>
<dbReference type="InterPro" id="IPR002885">
    <property type="entry name" value="PPR_rpt"/>
</dbReference>
<dbReference type="PROSITE" id="PS51375">
    <property type="entry name" value="PPR"/>
    <property type="match status" value="1"/>
</dbReference>
<dbReference type="AlphaFoldDB" id="A0A835H1A3"/>
<keyword evidence="3" id="KW-0812">Transmembrane</keyword>
<evidence type="ECO:0000256" key="2">
    <source>
        <dbReference type="PROSITE-ProRule" id="PRU00708"/>
    </source>
</evidence>
<protein>
    <recommendedName>
        <fullName evidence="6">Pentatricopeptide repeat-containing protein</fullName>
    </recommendedName>
</protein>
<dbReference type="OrthoDB" id="185373at2759"/>
<dbReference type="Gene3D" id="1.25.40.10">
    <property type="entry name" value="Tetratricopeptide repeat domain"/>
    <property type="match status" value="1"/>
</dbReference>
<proteinExistence type="predicted"/>
<dbReference type="InterPro" id="IPR011990">
    <property type="entry name" value="TPR-like_helical_dom_sf"/>
</dbReference>
<evidence type="ECO:0000313" key="4">
    <source>
        <dbReference type="EMBL" id="KAF9591376.1"/>
    </source>
</evidence>
<evidence type="ECO:0008006" key="6">
    <source>
        <dbReference type="Google" id="ProtNLM"/>
    </source>
</evidence>
<keyword evidence="3" id="KW-1133">Transmembrane helix</keyword>
<organism evidence="4 5">
    <name type="scientific">Coptis chinensis</name>
    <dbReference type="NCBI Taxonomy" id="261450"/>
    <lineage>
        <taxon>Eukaryota</taxon>
        <taxon>Viridiplantae</taxon>
        <taxon>Streptophyta</taxon>
        <taxon>Embryophyta</taxon>
        <taxon>Tracheophyta</taxon>
        <taxon>Spermatophyta</taxon>
        <taxon>Magnoliopsida</taxon>
        <taxon>Ranunculales</taxon>
        <taxon>Ranunculaceae</taxon>
        <taxon>Coptidoideae</taxon>
        <taxon>Coptis</taxon>
    </lineage>
</organism>
<keyword evidence="3" id="KW-0472">Membrane</keyword>
<sequence>MYTCCGVTDVVKRFFDKMGEKDVVTWNIMITHLSKQDDDMELARKLFDETPERSVRSWSGLLQEAHEFIKTCLSRPMGLCGVPSLVDGGGKTRVARLRMYARLPDFISICLVVCLLLLPPIAAVGF</sequence>